<evidence type="ECO:0000256" key="3">
    <source>
        <dbReference type="ARBA" id="ARBA00022692"/>
    </source>
</evidence>
<feature type="transmembrane region" description="Helical" evidence="7">
    <location>
        <begin position="178"/>
        <end position="206"/>
    </location>
</feature>
<feature type="transmembrane region" description="Helical" evidence="7">
    <location>
        <begin position="12"/>
        <end position="36"/>
    </location>
</feature>
<evidence type="ECO:0000256" key="6">
    <source>
        <dbReference type="RuleBase" id="RU003943"/>
    </source>
</evidence>
<dbReference type="Pfam" id="PF00950">
    <property type="entry name" value="ABC-3"/>
    <property type="match status" value="1"/>
</dbReference>
<keyword evidence="6" id="KW-0813">Transport</keyword>
<accession>A0A2M7XDX1</accession>
<dbReference type="Gene3D" id="1.10.3470.10">
    <property type="entry name" value="ABC transporter involved in vitamin B12 uptake, BtuC"/>
    <property type="match status" value="1"/>
</dbReference>
<dbReference type="SUPFAM" id="SSF81345">
    <property type="entry name" value="ABC transporter involved in vitamin B12 uptake, BtuC"/>
    <property type="match status" value="1"/>
</dbReference>
<evidence type="ECO:0000256" key="1">
    <source>
        <dbReference type="ARBA" id="ARBA00004141"/>
    </source>
</evidence>
<keyword evidence="3 6" id="KW-0812">Transmembrane</keyword>
<dbReference type="PANTHER" id="PTHR30477">
    <property type="entry name" value="ABC-TRANSPORTER METAL-BINDING PROTEIN"/>
    <property type="match status" value="1"/>
</dbReference>
<feature type="transmembrane region" description="Helical" evidence="7">
    <location>
        <begin position="218"/>
        <end position="243"/>
    </location>
</feature>
<dbReference type="GO" id="GO:0055085">
    <property type="term" value="P:transmembrane transport"/>
    <property type="evidence" value="ECO:0007669"/>
    <property type="project" value="InterPro"/>
</dbReference>
<dbReference type="AlphaFoldDB" id="A0A2M7XDX1"/>
<evidence type="ECO:0000256" key="4">
    <source>
        <dbReference type="ARBA" id="ARBA00022989"/>
    </source>
</evidence>
<evidence type="ECO:0008006" key="10">
    <source>
        <dbReference type="Google" id="ProtNLM"/>
    </source>
</evidence>
<gene>
    <name evidence="8" type="ORF">CO173_03770</name>
</gene>
<feature type="transmembrane region" description="Helical" evidence="7">
    <location>
        <begin position="133"/>
        <end position="158"/>
    </location>
</feature>
<keyword evidence="4 7" id="KW-1133">Transmembrane helix</keyword>
<organism evidence="8 9">
    <name type="scientific">Candidatus Uhrbacteria bacterium CG_4_9_14_3_um_filter_41_35</name>
    <dbReference type="NCBI Taxonomy" id="1975034"/>
    <lineage>
        <taxon>Bacteria</taxon>
        <taxon>Candidatus Uhriibacteriota</taxon>
    </lineage>
</organism>
<dbReference type="Proteomes" id="UP000231263">
    <property type="component" value="Unassembled WGS sequence"/>
</dbReference>
<evidence type="ECO:0000313" key="9">
    <source>
        <dbReference type="Proteomes" id="UP000231263"/>
    </source>
</evidence>
<protein>
    <recommendedName>
        <fullName evidence="10">ABC transporter</fullName>
    </recommendedName>
</protein>
<name>A0A2M7XDX1_9BACT</name>
<dbReference type="InterPro" id="IPR001626">
    <property type="entry name" value="ABC_TroCD"/>
</dbReference>
<evidence type="ECO:0000256" key="7">
    <source>
        <dbReference type="SAM" id="Phobius"/>
    </source>
</evidence>
<keyword evidence="5 7" id="KW-0472">Membrane</keyword>
<reference evidence="9" key="1">
    <citation type="submission" date="2017-09" db="EMBL/GenBank/DDBJ databases">
        <title>Depth-based differentiation of microbial function through sediment-hosted aquifers and enrichment of novel symbionts in the deep terrestrial subsurface.</title>
        <authorList>
            <person name="Probst A.J."/>
            <person name="Ladd B."/>
            <person name="Jarett J.K."/>
            <person name="Geller-Mcgrath D.E."/>
            <person name="Sieber C.M.K."/>
            <person name="Emerson J.B."/>
            <person name="Anantharaman K."/>
            <person name="Thomas B.C."/>
            <person name="Malmstrom R."/>
            <person name="Stieglmeier M."/>
            <person name="Klingl A."/>
            <person name="Woyke T."/>
            <person name="Ryan C.M."/>
            <person name="Banfield J.F."/>
        </authorList>
    </citation>
    <scope>NUCLEOTIDE SEQUENCE [LARGE SCALE GENOMIC DNA]</scope>
</reference>
<comment type="caution">
    <text evidence="8">The sequence shown here is derived from an EMBL/GenBank/DDBJ whole genome shotgun (WGS) entry which is preliminary data.</text>
</comment>
<dbReference type="InterPro" id="IPR037294">
    <property type="entry name" value="ABC_BtuC-like"/>
</dbReference>
<dbReference type="PANTHER" id="PTHR30477:SF0">
    <property type="entry name" value="METAL TRANSPORT SYSTEM MEMBRANE PROTEIN TM_0125-RELATED"/>
    <property type="match status" value="1"/>
</dbReference>
<dbReference type="EMBL" id="PFWT01000018">
    <property type="protein sequence ID" value="PJA46067.1"/>
    <property type="molecule type" value="Genomic_DNA"/>
</dbReference>
<feature type="transmembrane region" description="Helical" evidence="7">
    <location>
        <begin position="93"/>
        <end position="112"/>
    </location>
</feature>
<comment type="similarity">
    <text evidence="2 6">Belongs to the ABC-3 integral membrane protein family.</text>
</comment>
<sequence length="272" mass="28996">MNLLTEIITFPFLQRALVAGFLLGLLLASLGVIATLRKMAFFGEGVAHASLAGIAIAIFAGIAPVPFAVLWAVIIAVLIYWLERKTKLPSDTVIGILFTASMALGVIIMSFTQGYQPELLSFLFGSILTIQNIDLVVISVSSIMILSWLGASLSSLTFLSLSEEAAQVAGINTKLQTLLFYIALAVATVLGVKILGIVLVSALIVLPPATSKMLTTSFKNYFIVSIVISEITILLGLLFSFVYDLPSGAVIVLVGSFIFVLSAIMNSFSKQN</sequence>
<evidence type="ECO:0000313" key="8">
    <source>
        <dbReference type="EMBL" id="PJA46067.1"/>
    </source>
</evidence>
<comment type="subcellular location">
    <subcellularLocation>
        <location evidence="6">Cell membrane</location>
        <topology evidence="6">Multi-pass membrane protein</topology>
    </subcellularLocation>
    <subcellularLocation>
        <location evidence="1">Membrane</location>
        <topology evidence="1">Multi-pass membrane protein</topology>
    </subcellularLocation>
</comment>
<evidence type="ECO:0000256" key="2">
    <source>
        <dbReference type="ARBA" id="ARBA00008034"/>
    </source>
</evidence>
<proteinExistence type="inferred from homology"/>
<evidence type="ECO:0000256" key="5">
    <source>
        <dbReference type="ARBA" id="ARBA00023136"/>
    </source>
</evidence>
<dbReference type="GO" id="GO:0010043">
    <property type="term" value="P:response to zinc ion"/>
    <property type="evidence" value="ECO:0007669"/>
    <property type="project" value="TreeGrafter"/>
</dbReference>
<feature type="transmembrane region" description="Helical" evidence="7">
    <location>
        <begin position="48"/>
        <end position="81"/>
    </location>
</feature>
<feature type="transmembrane region" description="Helical" evidence="7">
    <location>
        <begin position="249"/>
        <end position="268"/>
    </location>
</feature>
<dbReference type="GO" id="GO:0043190">
    <property type="term" value="C:ATP-binding cassette (ABC) transporter complex"/>
    <property type="evidence" value="ECO:0007669"/>
    <property type="project" value="InterPro"/>
</dbReference>